<comment type="subcellular location">
    <subcellularLocation>
        <location evidence="1">Nucleus</location>
    </subcellularLocation>
</comment>
<feature type="coiled-coil region" evidence="6">
    <location>
        <begin position="428"/>
        <end position="455"/>
    </location>
</feature>
<dbReference type="Pfam" id="PF25602">
    <property type="entry name" value="WDR47_COR"/>
    <property type="match status" value="1"/>
</dbReference>
<dbReference type="GeneID" id="108714440"/>
<evidence type="ECO:0000256" key="2">
    <source>
        <dbReference type="ARBA" id="ARBA00022574"/>
    </source>
</evidence>
<dbReference type="AGR" id="Xenbase:XB-GENE-17332823"/>
<feature type="repeat" description="WD" evidence="5">
    <location>
        <begin position="837"/>
        <end position="871"/>
    </location>
</feature>
<dbReference type="CTD" id="108714440"/>
<evidence type="ECO:0000256" key="6">
    <source>
        <dbReference type="SAM" id="Coils"/>
    </source>
</evidence>
<dbReference type="PROSITE" id="PS50294">
    <property type="entry name" value="WD_REPEATS_REGION"/>
    <property type="match status" value="2"/>
</dbReference>
<dbReference type="InterPro" id="IPR006594">
    <property type="entry name" value="LisH"/>
</dbReference>
<feature type="compositionally biased region" description="Acidic residues" evidence="7">
    <location>
        <begin position="401"/>
        <end position="411"/>
    </location>
</feature>
<feature type="region of interest" description="Disordered" evidence="7">
    <location>
        <begin position="371"/>
        <end position="425"/>
    </location>
</feature>
<dbReference type="Xenbase" id="XB-GENE-17332823">
    <property type="gene designation" value="wdr47.L"/>
</dbReference>
<sequence length="918" mass="102185">MTAEETINVKEVEITKLILDFLNAKKLHISMLALEKESGVINGLYSDDMLFLRQLILDGQWDEVLQFIQPLECMEKFDKKRFRYIVLKQKFLEALCVNNAMSAEEDPNHLEFTMQEAVKCLHTLQEYCSSKEDYSKLCLLLTLPRLTNHAEFKDWNPSTARVHCFEEACAMVAEFIPADRKLSEAGFKASNNRLFQLIVKGILYECCVEFCQSKATGEEITESEVLLGIDLLCGNGCDDLDLSLLSWLQNLPPGVFSCAFEQKILNIHVDKLMKPSKAAYADLLTPLINKLSPYPSSPMRRPQSADAYMSRSLNPALDGLTCGLSGHDKRSAEPGSKTSPMSHSFANFHYPGVQNLSRSLMLESTDCHSIYEESSERSETPQEKETPNSSETICENASPENDQENAGENEEQNNKPERNELRESTEQFEEYYRQKLRYQQHLEQKEQQRQLYQQMLVEGGVNQAEEAEHPQNLTEQFLNRSIKKLGELNVGMEPLEEPIQPMNKLHNGPMESSITAPNGHSPLGTAVLQRGNQQPDGQSINTSTPRKLGSTSYIPFPEESPVFGSASAKEQAQVEDSSGTGGRICSETDKKQKQQFVCLNTLEDTQAIRAVAFHPSGSLYAVGSNSKTLRVCAYPDVIDTSVANPPMQPTVRFKRNKHHKGSIYCVAWSPCGQLLATGSNDKYVKVLPFSAETCNATGPDLEFSMHDGTIRDLAFMEGPESGGAILISAGAGDCNIYTTDCQRGQGLHALSGHTGHILALYTWSGWMIASGSQDKTVRFWDLRVPSCVRVIGTTFHGTGSPVASVAVDPSGRLLATGQEDSSCMLYDIRGGRMVQSYHPHSSDVRSVRFSPGAHYLLTGSYDMKIKVTDLQGDLTKPLPIIEVGEHKDKVIQCRWHTQDLSFLSSSADRTVSLWTYNV</sequence>
<proteinExistence type="predicted"/>
<feature type="compositionally biased region" description="Polar residues" evidence="7">
    <location>
        <begin position="387"/>
        <end position="399"/>
    </location>
</feature>
<keyword evidence="9" id="KW-1185">Reference proteome</keyword>
<dbReference type="PROSITE" id="PS50082">
    <property type="entry name" value="WD_REPEATS_2"/>
    <property type="match status" value="5"/>
</dbReference>
<feature type="repeat" description="WD" evidence="5">
    <location>
        <begin position="883"/>
        <end position="918"/>
    </location>
</feature>
<dbReference type="SMART" id="SM00668">
    <property type="entry name" value="CTLH"/>
    <property type="match status" value="1"/>
</dbReference>
<evidence type="ECO:0000313" key="11">
    <source>
        <dbReference type="Xenbase" id="XB-GENE-17332823"/>
    </source>
</evidence>
<gene>
    <name evidence="10 11" type="primary">wdr47.L</name>
</gene>
<organism evidence="9 10">
    <name type="scientific">Xenopus laevis</name>
    <name type="common">African clawed frog</name>
    <dbReference type="NCBI Taxonomy" id="8355"/>
    <lineage>
        <taxon>Eukaryota</taxon>
        <taxon>Metazoa</taxon>
        <taxon>Chordata</taxon>
        <taxon>Craniata</taxon>
        <taxon>Vertebrata</taxon>
        <taxon>Euteleostomi</taxon>
        <taxon>Amphibia</taxon>
        <taxon>Batrachia</taxon>
        <taxon>Anura</taxon>
        <taxon>Pipoidea</taxon>
        <taxon>Pipidae</taxon>
        <taxon>Xenopodinae</taxon>
        <taxon>Xenopus</taxon>
        <taxon>Xenopus</taxon>
    </lineage>
</organism>
<dbReference type="PROSITE" id="PS50896">
    <property type="entry name" value="LISH"/>
    <property type="match status" value="1"/>
</dbReference>
<dbReference type="RefSeq" id="XP_018114162.1">
    <property type="nucleotide sequence ID" value="XM_018258673.2"/>
</dbReference>
<dbReference type="PROSITE" id="PS50897">
    <property type="entry name" value="CTLH"/>
    <property type="match status" value="1"/>
</dbReference>
<evidence type="ECO:0000256" key="7">
    <source>
        <dbReference type="SAM" id="MobiDB-lite"/>
    </source>
</evidence>
<dbReference type="PANTHER" id="PTHR19863">
    <property type="entry name" value="NEMITIN (NEURONAL ENRICHED MAP INTERACTING PROTEIN) HOMOLOG"/>
    <property type="match status" value="1"/>
</dbReference>
<keyword evidence="3" id="KW-0677">Repeat</keyword>
<feature type="region of interest" description="Disordered" evidence="7">
    <location>
        <begin position="517"/>
        <end position="551"/>
    </location>
</feature>
<evidence type="ECO:0000313" key="10">
    <source>
        <dbReference type="RefSeq" id="XP_018114162.1"/>
    </source>
</evidence>
<dbReference type="InterPro" id="IPR019775">
    <property type="entry name" value="WD40_repeat_CS"/>
</dbReference>
<feature type="compositionally biased region" description="Polar residues" evidence="7">
    <location>
        <begin position="530"/>
        <end position="551"/>
    </location>
</feature>
<feature type="repeat" description="WD" evidence="5">
    <location>
        <begin position="656"/>
        <end position="686"/>
    </location>
</feature>
<dbReference type="AlphaFoldDB" id="A0A8J0V6Z7"/>
<dbReference type="InterPro" id="IPR015943">
    <property type="entry name" value="WD40/YVTN_repeat-like_dom_sf"/>
</dbReference>
<dbReference type="PANTHER" id="PTHR19863:SF5">
    <property type="entry name" value="WD REPEAT-CONTAINING PROTEIN 47"/>
    <property type="match status" value="1"/>
</dbReference>
<name>A0A8J0V6Z7_XENLA</name>
<dbReference type="PROSITE" id="PS00678">
    <property type="entry name" value="WD_REPEATS_1"/>
    <property type="match status" value="1"/>
</dbReference>
<accession>A0A8J0V6Z7</accession>
<dbReference type="Proteomes" id="UP000186698">
    <property type="component" value="Chromosome 4L"/>
</dbReference>
<dbReference type="CDD" id="cd00200">
    <property type="entry name" value="WD40"/>
    <property type="match status" value="1"/>
</dbReference>
<feature type="repeat" description="WD" evidence="5">
    <location>
        <begin position="795"/>
        <end position="836"/>
    </location>
</feature>
<dbReference type="OrthoDB" id="187712at2759"/>
<dbReference type="Pfam" id="PF00400">
    <property type="entry name" value="WD40"/>
    <property type="match status" value="6"/>
</dbReference>
<feature type="domain" description="CTLH" evidence="8">
    <location>
        <begin position="45"/>
        <end position="102"/>
    </location>
</feature>
<dbReference type="Gene3D" id="2.130.10.10">
    <property type="entry name" value="YVTN repeat-like/Quinoprotein amine dehydrogenase"/>
    <property type="match status" value="2"/>
</dbReference>
<evidence type="ECO:0000256" key="3">
    <source>
        <dbReference type="ARBA" id="ARBA00022737"/>
    </source>
</evidence>
<feature type="region of interest" description="Disordered" evidence="7">
    <location>
        <begin position="320"/>
        <end position="340"/>
    </location>
</feature>
<evidence type="ECO:0000256" key="4">
    <source>
        <dbReference type="ARBA" id="ARBA00023242"/>
    </source>
</evidence>
<dbReference type="InterPro" id="IPR006595">
    <property type="entry name" value="CTLH_C"/>
</dbReference>
<keyword evidence="4" id="KW-0539">Nucleus</keyword>
<dbReference type="InterPro" id="IPR057749">
    <property type="entry name" value="WDR47_COR"/>
</dbReference>
<dbReference type="InterPro" id="IPR040067">
    <property type="entry name" value="WDR47"/>
</dbReference>
<reference evidence="10" key="1">
    <citation type="submission" date="2025-08" db="UniProtKB">
        <authorList>
            <consortium name="RefSeq"/>
        </authorList>
    </citation>
    <scope>IDENTIFICATION</scope>
    <source>
        <strain evidence="10">J_2021</strain>
        <tissue evidence="10">Erythrocytes</tissue>
    </source>
</reference>
<dbReference type="InterPro" id="IPR036322">
    <property type="entry name" value="WD40_repeat_dom_sf"/>
</dbReference>
<dbReference type="InterPro" id="IPR001680">
    <property type="entry name" value="WD40_rpt"/>
</dbReference>
<keyword evidence="2 5" id="KW-0853">WD repeat</keyword>
<evidence type="ECO:0000313" key="9">
    <source>
        <dbReference type="Proteomes" id="UP000186698"/>
    </source>
</evidence>
<dbReference type="GO" id="GO:0005634">
    <property type="term" value="C:nucleus"/>
    <property type="evidence" value="ECO:0007669"/>
    <property type="project" value="UniProtKB-SubCell"/>
</dbReference>
<evidence type="ECO:0000256" key="5">
    <source>
        <dbReference type="PROSITE-ProRule" id="PRU00221"/>
    </source>
</evidence>
<dbReference type="SUPFAM" id="SSF50978">
    <property type="entry name" value="WD40 repeat-like"/>
    <property type="match status" value="1"/>
</dbReference>
<dbReference type="SMART" id="SM00320">
    <property type="entry name" value="WD40"/>
    <property type="match status" value="7"/>
</dbReference>
<feature type="compositionally biased region" description="Basic and acidic residues" evidence="7">
    <location>
        <begin position="371"/>
        <end position="386"/>
    </location>
</feature>
<protein>
    <submittedName>
        <fullName evidence="10">WD repeat-containing protein 47 isoform X2</fullName>
    </submittedName>
</protein>
<feature type="repeat" description="WD" evidence="5">
    <location>
        <begin position="750"/>
        <end position="790"/>
    </location>
</feature>
<feature type="compositionally biased region" description="Basic and acidic residues" evidence="7">
    <location>
        <begin position="412"/>
        <end position="425"/>
    </location>
</feature>
<keyword evidence="6" id="KW-0175">Coiled coil</keyword>
<evidence type="ECO:0000259" key="8">
    <source>
        <dbReference type="PROSITE" id="PS50897"/>
    </source>
</evidence>
<evidence type="ECO:0000256" key="1">
    <source>
        <dbReference type="ARBA" id="ARBA00004123"/>
    </source>
</evidence>